<dbReference type="AlphaFoldDB" id="J7L6N7"/>
<reference evidence="2" key="2">
    <citation type="submission" date="2012-08" db="EMBL/GenBank/DDBJ databases">
        <title>Whole-genome sequence of Nocardiopsis alba strain ATCC BAA-2165 associated with honeybees.</title>
        <authorList>
            <person name="Qiao J."/>
            <person name="Chen L."/>
            <person name="Li Y."/>
            <person name="Wang J."/>
            <person name="Zhang W."/>
            <person name="Chen S."/>
        </authorList>
    </citation>
    <scope>NUCLEOTIDE SEQUENCE [LARGE SCALE GENOMIC DNA]</scope>
    <source>
        <strain evidence="2">ATCC BAA-2165 / BE74</strain>
    </source>
</reference>
<evidence type="ECO:0000313" key="2">
    <source>
        <dbReference type="Proteomes" id="UP000003779"/>
    </source>
</evidence>
<dbReference type="KEGG" id="nal:B005_3887"/>
<organism evidence="1 2">
    <name type="scientific">Nocardiopsis alba (strain ATCC BAA-2165 / BE74)</name>
    <dbReference type="NCBI Taxonomy" id="1205910"/>
    <lineage>
        <taxon>Bacteria</taxon>
        <taxon>Bacillati</taxon>
        <taxon>Actinomycetota</taxon>
        <taxon>Actinomycetes</taxon>
        <taxon>Streptosporangiales</taxon>
        <taxon>Nocardiopsidaceae</taxon>
        <taxon>Nocardiopsis</taxon>
    </lineage>
</organism>
<dbReference type="EMBL" id="CP003788">
    <property type="protein sequence ID" value="AFR07080.1"/>
    <property type="molecule type" value="Genomic_DNA"/>
</dbReference>
<dbReference type="Proteomes" id="UP000003779">
    <property type="component" value="Chromosome"/>
</dbReference>
<sequence>MGTSWVRAGRSVVQMQEAGPHVRNEPSVTADYRVQSGDRCGATLRPLRRRQTHARTHNTEARI</sequence>
<dbReference type="HOGENOM" id="CLU_2881333_0_0_11"/>
<evidence type="ECO:0000313" key="1">
    <source>
        <dbReference type="EMBL" id="AFR07080.1"/>
    </source>
</evidence>
<name>J7L6N7_NOCAA</name>
<proteinExistence type="predicted"/>
<accession>J7L6N7</accession>
<gene>
    <name evidence="1" type="ordered locus">B005_3887</name>
</gene>
<protein>
    <submittedName>
        <fullName evidence="1">Uncharacterized protein</fullName>
    </submittedName>
</protein>
<dbReference type="PATRIC" id="fig|1205910.3.peg.3680"/>
<reference evidence="1 2" key="1">
    <citation type="journal article" date="2012" name="J. Bacteriol.">
        <title>Whole-Genome Sequence of Nocardiopsis alba Strain ATCC BAA-2165, Associated with Honeybees.</title>
        <authorList>
            <person name="Qiao J."/>
            <person name="Chen L."/>
            <person name="Li Y."/>
            <person name="Wang J."/>
            <person name="Zhang W."/>
            <person name="Chen S."/>
        </authorList>
    </citation>
    <scope>NUCLEOTIDE SEQUENCE [LARGE SCALE GENOMIC DNA]</scope>
    <source>
        <strain evidence="2">ATCC BAA-2165 / BE74</strain>
    </source>
</reference>